<dbReference type="InterPro" id="IPR036271">
    <property type="entry name" value="Tet_transcr_reg_TetR-rel_C_sf"/>
</dbReference>
<accession>A0A846YGS9</accession>
<evidence type="ECO:0000256" key="3">
    <source>
        <dbReference type="ARBA" id="ARBA00023125"/>
    </source>
</evidence>
<dbReference type="InterPro" id="IPR001647">
    <property type="entry name" value="HTH_TetR"/>
</dbReference>
<dbReference type="AlphaFoldDB" id="A0A846YGS9"/>
<evidence type="ECO:0000256" key="4">
    <source>
        <dbReference type="ARBA" id="ARBA00023163"/>
    </source>
</evidence>
<protein>
    <submittedName>
        <fullName evidence="7">TetR family transcriptional regulator</fullName>
    </submittedName>
</protein>
<dbReference type="InterPro" id="IPR009057">
    <property type="entry name" value="Homeodomain-like_sf"/>
</dbReference>
<name>A0A846YGS9_9NOCA</name>
<evidence type="ECO:0000313" key="7">
    <source>
        <dbReference type="EMBL" id="NKY56049.1"/>
    </source>
</evidence>
<evidence type="ECO:0000256" key="5">
    <source>
        <dbReference type="PROSITE-ProRule" id="PRU00335"/>
    </source>
</evidence>
<keyword evidence="3 5" id="KW-0238">DNA-binding</keyword>
<sequence length="195" mass="21822">MPMLIDHEQRRAELAAATWKVIQQKGVAAVSLRTVAAEAGLSTGSLRHVFPAKADLLAFSMELVHRHFSARVEKHNTEQTPDLMAWLCELLPLDDERRLEMDVNLALFAEGGASPHSLRMRESTASGVHEVCRHALRHPGIRSRLRPDLDLEREVPRLAVLVDGLALQLQARTPLLTPESAVQILRDHIENLRAH</sequence>
<evidence type="ECO:0000259" key="6">
    <source>
        <dbReference type="PROSITE" id="PS50977"/>
    </source>
</evidence>
<dbReference type="SUPFAM" id="SSF46689">
    <property type="entry name" value="Homeodomain-like"/>
    <property type="match status" value="1"/>
</dbReference>
<comment type="caution">
    <text evidence="7">The sequence shown here is derived from an EMBL/GenBank/DDBJ whole genome shotgun (WGS) entry which is preliminary data.</text>
</comment>
<keyword evidence="4" id="KW-0804">Transcription</keyword>
<keyword evidence="2" id="KW-0805">Transcription regulation</keyword>
<keyword evidence="1" id="KW-0678">Repressor</keyword>
<organism evidence="7 8">
    <name type="scientific">Nocardia flavorosea</name>
    <dbReference type="NCBI Taxonomy" id="53429"/>
    <lineage>
        <taxon>Bacteria</taxon>
        <taxon>Bacillati</taxon>
        <taxon>Actinomycetota</taxon>
        <taxon>Actinomycetes</taxon>
        <taxon>Mycobacteriales</taxon>
        <taxon>Nocardiaceae</taxon>
        <taxon>Nocardia</taxon>
    </lineage>
</organism>
<evidence type="ECO:0000256" key="1">
    <source>
        <dbReference type="ARBA" id="ARBA00022491"/>
    </source>
</evidence>
<gene>
    <name evidence="7" type="ORF">HGA15_07720</name>
</gene>
<dbReference type="Gene3D" id="1.10.357.10">
    <property type="entry name" value="Tetracycline Repressor, domain 2"/>
    <property type="match status" value="1"/>
</dbReference>
<evidence type="ECO:0000256" key="2">
    <source>
        <dbReference type="ARBA" id="ARBA00023015"/>
    </source>
</evidence>
<evidence type="ECO:0000313" key="8">
    <source>
        <dbReference type="Proteomes" id="UP000570678"/>
    </source>
</evidence>
<dbReference type="Proteomes" id="UP000570678">
    <property type="component" value="Unassembled WGS sequence"/>
</dbReference>
<dbReference type="PROSITE" id="PS50977">
    <property type="entry name" value="HTH_TETR_2"/>
    <property type="match status" value="1"/>
</dbReference>
<feature type="DNA-binding region" description="H-T-H motif" evidence="5">
    <location>
        <begin position="31"/>
        <end position="50"/>
    </location>
</feature>
<dbReference type="SUPFAM" id="SSF48498">
    <property type="entry name" value="Tetracyclin repressor-like, C-terminal domain"/>
    <property type="match status" value="1"/>
</dbReference>
<dbReference type="GO" id="GO:0000976">
    <property type="term" value="F:transcription cis-regulatory region binding"/>
    <property type="evidence" value="ECO:0007669"/>
    <property type="project" value="TreeGrafter"/>
</dbReference>
<dbReference type="PANTHER" id="PTHR30055:SF226">
    <property type="entry name" value="HTH-TYPE TRANSCRIPTIONAL REGULATOR PKSA"/>
    <property type="match status" value="1"/>
</dbReference>
<dbReference type="PANTHER" id="PTHR30055">
    <property type="entry name" value="HTH-TYPE TRANSCRIPTIONAL REGULATOR RUTR"/>
    <property type="match status" value="1"/>
</dbReference>
<dbReference type="InterPro" id="IPR050109">
    <property type="entry name" value="HTH-type_TetR-like_transc_reg"/>
</dbReference>
<dbReference type="EMBL" id="JAAXOT010000003">
    <property type="protein sequence ID" value="NKY56049.1"/>
    <property type="molecule type" value="Genomic_DNA"/>
</dbReference>
<dbReference type="Pfam" id="PF00440">
    <property type="entry name" value="TetR_N"/>
    <property type="match status" value="1"/>
</dbReference>
<dbReference type="Pfam" id="PF13977">
    <property type="entry name" value="TetR_C_6"/>
    <property type="match status" value="1"/>
</dbReference>
<feature type="domain" description="HTH tetR-type" evidence="6">
    <location>
        <begin position="8"/>
        <end position="68"/>
    </location>
</feature>
<dbReference type="GO" id="GO:0003700">
    <property type="term" value="F:DNA-binding transcription factor activity"/>
    <property type="evidence" value="ECO:0007669"/>
    <property type="project" value="TreeGrafter"/>
</dbReference>
<proteinExistence type="predicted"/>
<dbReference type="InterPro" id="IPR039538">
    <property type="entry name" value="BetI_C"/>
</dbReference>
<keyword evidence="8" id="KW-1185">Reference proteome</keyword>
<reference evidence="7 8" key="1">
    <citation type="submission" date="2020-04" db="EMBL/GenBank/DDBJ databases">
        <title>MicrobeNet Type strains.</title>
        <authorList>
            <person name="Nicholson A.C."/>
        </authorList>
    </citation>
    <scope>NUCLEOTIDE SEQUENCE [LARGE SCALE GENOMIC DNA]</scope>
    <source>
        <strain evidence="7 8">JCM 3332</strain>
    </source>
</reference>